<feature type="signal peptide" evidence="6">
    <location>
        <begin position="1"/>
        <end position="26"/>
    </location>
</feature>
<evidence type="ECO:0000259" key="7">
    <source>
        <dbReference type="Pfam" id="PF01103"/>
    </source>
</evidence>
<evidence type="ECO:0000313" key="8">
    <source>
        <dbReference type="EMBL" id="AYD46892.1"/>
    </source>
</evidence>
<name>A0A386HMJ0_9BACT</name>
<feature type="domain" description="Bacterial surface antigen (D15)" evidence="7">
    <location>
        <begin position="597"/>
        <end position="765"/>
    </location>
</feature>
<proteinExistence type="predicted"/>
<evidence type="ECO:0000256" key="1">
    <source>
        <dbReference type="ARBA" id="ARBA00004370"/>
    </source>
</evidence>
<dbReference type="PANTHER" id="PTHR12815">
    <property type="entry name" value="SORTING AND ASSEMBLY MACHINERY SAMM50 PROTEIN FAMILY MEMBER"/>
    <property type="match status" value="1"/>
</dbReference>
<accession>A0A386HMJ0</accession>
<keyword evidence="9" id="KW-1185">Reference proteome</keyword>
<keyword evidence="3 6" id="KW-0732">Signal</keyword>
<feature type="chain" id="PRO_5017238391" description="Bacterial surface antigen (D15) domain-containing protein" evidence="6">
    <location>
        <begin position="27"/>
        <end position="813"/>
    </location>
</feature>
<evidence type="ECO:0000256" key="4">
    <source>
        <dbReference type="ARBA" id="ARBA00023136"/>
    </source>
</evidence>
<reference evidence="8 9" key="1">
    <citation type="submission" date="2018-09" db="EMBL/GenBank/DDBJ databases">
        <title>Arachidicoccus sp. nov., a bacterium isolated from soil.</title>
        <authorList>
            <person name="Weon H.-Y."/>
            <person name="Kwon S.-W."/>
            <person name="Lee S.A."/>
        </authorList>
    </citation>
    <scope>NUCLEOTIDE SEQUENCE [LARGE SCALE GENOMIC DNA]</scope>
    <source>
        <strain evidence="8 9">KIS59-12</strain>
    </source>
</reference>
<dbReference type="InterPro" id="IPR039910">
    <property type="entry name" value="D15-like"/>
</dbReference>
<protein>
    <recommendedName>
        <fullName evidence="7">Bacterial surface antigen (D15) domain-containing protein</fullName>
    </recommendedName>
</protein>
<keyword evidence="5" id="KW-0998">Cell outer membrane</keyword>
<evidence type="ECO:0000313" key="9">
    <source>
        <dbReference type="Proteomes" id="UP000266118"/>
    </source>
</evidence>
<dbReference type="EMBL" id="CP032489">
    <property type="protein sequence ID" value="AYD46892.1"/>
    <property type="molecule type" value="Genomic_DNA"/>
</dbReference>
<dbReference type="AlphaFoldDB" id="A0A386HMJ0"/>
<evidence type="ECO:0000256" key="6">
    <source>
        <dbReference type="SAM" id="SignalP"/>
    </source>
</evidence>
<keyword evidence="4" id="KW-0472">Membrane</keyword>
<dbReference type="Proteomes" id="UP000266118">
    <property type="component" value="Chromosome"/>
</dbReference>
<dbReference type="InterPro" id="IPR000184">
    <property type="entry name" value="Bac_surfAg_D15"/>
</dbReference>
<dbReference type="RefSeq" id="WP_119985429.1">
    <property type="nucleotide sequence ID" value="NZ_CP032489.1"/>
</dbReference>
<dbReference type="Pfam" id="PF01103">
    <property type="entry name" value="Omp85"/>
    <property type="match status" value="1"/>
</dbReference>
<dbReference type="PANTHER" id="PTHR12815:SF47">
    <property type="entry name" value="TRANSLOCATION AND ASSEMBLY MODULE SUBUNIT TAMA"/>
    <property type="match status" value="1"/>
</dbReference>
<dbReference type="KEGG" id="ark:D6B99_04240"/>
<dbReference type="Gene3D" id="2.40.160.50">
    <property type="entry name" value="membrane protein fhac: a member of the omp85/tpsb transporter family"/>
    <property type="match status" value="1"/>
</dbReference>
<organism evidence="8 9">
    <name type="scientific">Arachidicoccus soli</name>
    <dbReference type="NCBI Taxonomy" id="2341117"/>
    <lineage>
        <taxon>Bacteria</taxon>
        <taxon>Pseudomonadati</taxon>
        <taxon>Bacteroidota</taxon>
        <taxon>Chitinophagia</taxon>
        <taxon>Chitinophagales</taxon>
        <taxon>Chitinophagaceae</taxon>
        <taxon>Arachidicoccus</taxon>
    </lineage>
</organism>
<evidence type="ECO:0000256" key="5">
    <source>
        <dbReference type="ARBA" id="ARBA00023237"/>
    </source>
</evidence>
<gene>
    <name evidence="8" type="ORF">D6B99_04240</name>
</gene>
<keyword evidence="2" id="KW-0812">Transmembrane</keyword>
<evidence type="ECO:0000256" key="2">
    <source>
        <dbReference type="ARBA" id="ARBA00022692"/>
    </source>
</evidence>
<evidence type="ECO:0000256" key="3">
    <source>
        <dbReference type="ARBA" id="ARBA00022729"/>
    </source>
</evidence>
<comment type="subcellular location">
    <subcellularLocation>
        <location evidence="1">Membrane</location>
    </subcellularLocation>
</comment>
<sequence>MNISRKANLLFRALIFVLVTCCCFSACIPVKVKDWPTGKPFLYDSKIELNKDNLSKDEDKLLEATLANYWVDSLRLPVVQKYIIIKKIIHPPVFDSINIVKSEKLMNSYLSSQGYYQAVFTDSVSIDSTTHPGQKRVSVSLNIDPRKPMVIDSLGYSFKDTLLQKVALAAYKKSKIIPHKTRFTKEAVANELDRLIVLYRNMGYYKLSRNNLIAEVDTTDAALLKLTLDPFEQALKMAQTAARRKENPSAVIIIKQREPSDTLLVNSSKEDFVQYKMGKVNFFPETYLNEIPDSSLLHLDKFPDVFSTRNRFVSIYSREKKFIPRPMLEHLYFKHGDLYQDSSFFKTINNLNVIGSWQQVDYINRIQGDSLNTNIFMVPATKQNITADLEGSWNTGDFISSTNMFGVAVNLTYKNRNVWHRAIQSITNLRNGVELNIANTGLTNDLLQTLQIAGSHSYSFPRFITPFFKIRGKKLDAVSTVLTVNGSYTDRKDYFRLRSFVANWGYEWKKGNSNWQFRPVNFELYSLDTLRLLDTAMKYNPYLTKAFNTGKVISQQLNYNISFPNSRIPGSNYLRFAFEESGAIVGLIKSLHDQIYNYVRLEGEYIKHYDFRKTQFAFRGFAGIGVNYGSTGKFGLTLPFFKQFVAGGPNSMRAWNLRQLGLGSNLQSDTSSSFRDRYGDMQLEMNLEYRYPIFTVGSVKVNGALFTDIGNVWNVKKDPDLPNAEFNINRLGKDVAIAMGTGIRMDFNYVVIRVDFGLKLKDPARLENGGWMSLKNFTWRNDEFANVIPPNPITGKQLYRNNYAVQLGIGLPF</sequence>
<dbReference type="OrthoDB" id="9814535at2"/>
<dbReference type="GO" id="GO:0019867">
    <property type="term" value="C:outer membrane"/>
    <property type="evidence" value="ECO:0007669"/>
    <property type="project" value="InterPro"/>
</dbReference>